<proteinExistence type="inferred from homology"/>
<dbReference type="GO" id="GO:0019441">
    <property type="term" value="P:L-tryptophan catabolic process to kynurenine"/>
    <property type="evidence" value="ECO:0007669"/>
    <property type="project" value="InterPro"/>
</dbReference>
<dbReference type="Pfam" id="PF04199">
    <property type="entry name" value="Cyclase"/>
    <property type="match status" value="1"/>
</dbReference>
<dbReference type="SUPFAM" id="SSF102198">
    <property type="entry name" value="Putative cyclase"/>
    <property type="match status" value="1"/>
</dbReference>
<evidence type="ECO:0008006" key="5">
    <source>
        <dbReference type="Google" id="ProtNLM"/>
    </source>
</evidence>
<reference evidence="3 4" key="1">
    <citation type="journal article" date="2011" name="J. Gen. Appl. Microbiol.">
        <title>Draft genome sequencing of the enigmatic yeast Saitoella complicata.</title>
        <authorList>
            <person name="Nishida H."/>
            <person name="Hamamoto M."/>
            <person name="Sugiyama J."/>
        </authorList>
    </citation>
    <scope>NUCLEOTIDE SEQUENCE [LARGE SCALE GENOMIC DNA]</scope>
    <source>
        <strain evidence="3 4">NRRL Y-17804</strain>
    </source>
</reference>
<dbReference type="EMBL" id="BACD03000038">
    <property type="protein sequence ID" value="GAO50908.1"/>
    <property type="molecule type" value="Genomic_DNA"/>
</dbReference>
<protein>
    <recommendedName>
        <fullName evidence="5">Cyclase</fullName>
    </recommendedName>
</protein>
<dbReference type="InterPro" id="IPR037175">
    <property type="entry name" value="KFase_sf"/>
</dbReference>
<sequence length="403" mass="44737">MIQFTHGPSAFSDQLVHARARPTAAAGPPLDGTPHSMSKRRKQHRDEHGTNLGVYRITRYGSDQLNIPSTPADRLKTILAMPNVNTKNLPDFDDLPEVKGMPKGCAWGIFGEADEVGTLNLLTPDVVMEARQEIQTGESVQLDWGLENVQFPGFGRKEFSQKIIDLSPSGLTAHDDELHINTQSGSQWDSLRHVAHQATRTYYNGLHHDDVLGGAKTTRNGIHNWVERGGIVGRGVLIDWAAWADAKGIEYNPVSRHEIPIAQLDEVAKAQGTEFKHGDILIVRTGFVRWHDNASTDERKAGTRDAANFIGVRADEDSKRWLWNHHFAAVAGDTVAFEAWPPRDPILHEWLLSLWGTPIGEMWNLEELSQKCKKEGRYTFFLTSAPLNVKGGVGSTPNAIAVF</sequence>
<evidence type="ECO:0000256" key="1">
    <source>
        <dbReference type="ARBA" id="ARBA00007865"/>
    </source>
</evidence>
<accession>A0A0E9NM95</accession>
<comment type="caution">
    <text evidence="3">The sequence shown here is derived from an EMBL/GenBank/DDBJ whole genome shotgun (WGS) entry which is preliminary data.</text>
</comment>
<dbReference type="PANTHER" id="PTHR34861">
    <property type="match status" value="1"/>
</dbReference>
<dbReference type="OMA" id="SLKHFAH"/>
<feature type="region of interest" description="Disordered" evidence="2">
    <location>
        <begin position="19"/>
        <end position="48"/>
    </location>
</feature>
<reference evidence="3 4" key="2">
    <citation type="journal article" date="2014" name="J. Gen. Appl. Microbiol.">
        <title>The early diverging ascomycetous budding yeast Saitoella complicata has three histone deacetylases belonging to the Clr6, Hos2, and Rpd3 lineages.</title>
        <authorList>
            <person name="Nishida H."/>
            <person name="Matsumoto T."/>
            <person name="Kondo S."/>
            <person name="Hamamoto M."/>
            <person name="Yoshikawa H."/>
        </authorList>
    </citation>
    <scope>NUCLEOTIDE SEQUENCE [LARGE SCALE GENOMIC DNA]</scope>
    <source>
        <strain evidence="3 4">NRRL Y-17804</strain>
    </source>
</reference>
<comment type="similarity">
    <text evidence="1">Belongs to the Cyclase 1 superfamily.</text>
</comment>
<evidence type="ECO:0000256" key="2">
    <source>
        <dbReference type="SAM" id="MobiDB-lite"/>
    </source>
</evidence>
<dbReference type="GO" id="GO:0004061">
    <property type="term" value="F:arylformamidase activity"/>
    <property type="evidence" value="ECO:0007669"/>
    <property type="project" value="InterPro"/>
</dbReference>
<dbReference type="AlphaFoldDB" id="A0A0E9NM95"/>
<reference evidence="3 4" key="3">
    <citation type="journal article" date="2015" name="Genome Announc.">
        <title>Draft Genome Sequence of the Archiascomycetous Yeast Saitoella complicata.</title>
        <authorList>
            <person name="Yamauchi K."/>
            <person name="Kondo S."/>
            <person name="Hamamoto M."/>
            <person name="Takahashi Y."/>
            <person name="Ogura Y."/>
            <person name="Hayashi T."/>
            <person name="Nishida H."/>
        </authorList>
    </citation>
    <scope>NUCLEOTIDE SEQUENCE [LARGE SCALE GENOMIC DNA]</scope>
    <source>
        <strain evidence="3 4">NRRL Y-17804</strain>
    </source>
</reference>
<dbReference type="PANTHER" id="PTHR34861:SF10">
    <property type="entry name" value="CYCLASE"/>
    <property type="match status" value="1"/>
</dbReference>
<evidence type="ECO:0000313" key="4">
    <source>
        <dbReference type="Proteomes" id="UP000033140"/>
    </source>
</evidence>
<organism evidence="3 4">
    <name type="scientific">Saitoella complicata (strain BCRC 22490 / CBS 7301 / JCM 7358 / NBRC 10748 / NRRL Y-17804)</name>
    <dbReference type="NCBI Taxonomy" id="698492"/>
    <lineage>
        <taxon>Eukaryota</taxon>
        <taxon>Fungi</taxon>
        <taxon>Dikarya</taxon>
        <taxon>Ascomycota</taxon>
        <taxon>Taphrinomycotina</taxon>
        <taxon>Taphrinomycotina incertae sedis</taxon>
        <taxon>Saitoella</taxon>
    </lineage>
</organism>
<dbReference type="InterPro" id="IPR007325">
    <property type="entry name" value="KFase/CYL"/>
</dbReference>
<evidence type="ECO:0000313" key="3">
    <source>
        <dbReference type="EMBL" id="GAO50908.1"/>
    </source>
</evidence>
<dbReference type="Gene3D" id="3.50.30.50">
    <property type="entry name" value="Putative cyclase"/>
    <property type="match status" value="1"/>
</dbReference>
<keyword evidence="4" id="KW-1185">Reference proteome</keyword>
<name>A0A0E9NM95_SAICN</name>
<gene>
    <name evidence="3" type="ORF">G7K_5027-t1</name>
</gene>
<dbReference type="Proteomes" id="UP000033140">
    <property type="component" value="Unassembled WGS sequence"/>
</dbReference>